<evidence type="ECO:0000313" key="2">
    <source>
        <dbReference type="EMBL" id="MFK0524010.1"/>
    </source>
</evidence>
<accession>A0ABW8HWG2</accession>
<keyword evidence="3" id="KW-1185">Reference proteome</keyword>
<name>A0ABW8HWG2_9BACL</name>
<evidence type="ECO:0000256" key="1">
    <source>
        <dbReference type="SAM" id="Phobius"/>
    </source>
</evidence>
<feature type="transmembrane region" description="Helical" evidence="1">
    <location>
        <begin position="9"/>
        <end position="33"/>
    </location>
</feature>
<proteinExistence type="predicted"/>
<keyword evidence="1" id="KW-0472">Membrane</keyword>
<dbReference type="EMBL" id="JBIYSL010000004">
    <property type="protein sequence ID" value="MFK0524010.1"/>
    <property type="molecule type" value="Genomic_DNA"/>
</dbReference>
<reference evidence="2 3" key="1">
    <citation type="submission" date="2024-11" db="EMBL/GenBank/DDBJ databases">
        <title>Identification and Characterization of a Novel Fosfomycin Bacillithiol Transferase FosB8 in Paenibacillus illinoisensis.</title>
        <authorList>
            <person name="Lu W."/>
        </authorList>
    </citation>
    <scope>NUCLEOTIDE SEQUENCE [LARGE SCALE GENOMIC DNA]</scope>
    <source>
        <strain evidence="2 3">WP77</strain>
    </source>
</reference>
<sequence length="128" mass="15498">MSVWKKQVLIYFEIIGYFVIGFILTENVLTYIYEYYDIPFMGNVWVNWFGVSYFCFFICTITCSQFVIKIMVSSENALCFWREGIMNDEILKDPDFLEMSEENQALEKRLLLFYDRLNRRSRIFRLHG</sequence>
<protein>
    <submittedName>
        <fullName evidence="2">Uncharacterized protein</fullName>
    </submittedName>
</protein>
<gene>
    <name evidence="2" type="ORF">ACINKY_17560</name>
</gene>
<keyword evidence="1" id="KW-1133">Transmembrane helix</keyword>
<dbReference type="Proteomes" id="UP001618531">
    <property type="component" value="Unassembled WGS sequence"/>
</dbReference>
<organism evidence="2 3">
    <name type="scientific">Paenibacillus illinoisensis</name>
    <dbReference type="NCBI Taxonomy" id="59845"/>
    <lineage>
        <taxon>Bacteria</taxon>
        <taxon>Bacillati</taxon>
        <taxon>Bacillota</taxon>
        <taxon>Bacilli</taxon>
        <taxon>Bacillales</taxon>
        <taxon>Paenibacillaceae</taxon>
        <taxon>Paenibacillus</taxon>
    </lineage>
</organism>
<comment type="caution">
    <text evidence="2">The sequence shown here is derived from an EMBL/GenBank/DDBJ whole genome shotgun (WGS) entry which is preliminary data.</text>
</comment>
<keyword evidence="1" id="KW-0812">Transmembrane</keyword>
<dbReference type="RefSeq" id="WP_402876479.1">
    <property type="nucleotide sequence ID" value="NZ_JBIYSL010000004.1"/>
</dbReference>
<feature type="transmembrane region" description="Helical" evidence="1">
    <location>
        <begin position="45"/>
        <end position="68"/>
    </location>
</feature>
<evidence type="ECO:0000313" key="3">
    <source>
        <dbReference type="Proteomes" id="UP001618531"/>
    </source>
</evidence>